<keyword evidence="2" id="KW-1185">Reference proteome</keyword>
<gene>
    <name evidence="1" type="ORF">EX30DRAFT_343498</name>
</gene>
<proteinExistence type="predicted"/>
<organism evidence="1 2">
    <name type="scientific">Ascodesmis nigricans</name>
    <dbReference type="NCBI Taxonomy" id="341454"/>
    <lineage>
        <taxon>Eukaryota</taxon>
        <taxon>Fungi</taxon>
        <taxon>Dikarya</taxon>
        <taxon>Ascomycota</taxon>
        <taxon>Pezizomycotina</taxon>
        <taxon>Pezizomycetes</taxon>
        <taxon>Pezizales</taxon>
        <taxon>Ascodesmidaceae</taxon>
        <taxon>Ascodesmis</taxon>
    </lineage>
</organism>
<reference evidence="1 2" key="1">
    <citation type="submission" date="2019-04" db="EMBL/GenBank/DDBJ databases">
        <title>Comparative genomics and transcriptomics to analyze fruiting body development in filamentous ascomycetes.</title>
        <authorList>
            <consortium name="DOE Joint Genome Institute"/>
            <person name="Lutkenhaus R."/>
            <person name="Traeger S."/>
            <person name="Breuer J."/>
            <person name="Kuo A."/>
            <person name="Lipzen A."/>
            <person name="Pangilinan J."/>
            <person name="Dilworth D."/>
            <person name="Sandor L."/>
            <person name="Poggeler S."/>
            <person name="Barry K."/>
            <person name="Grigoriev I.V."/>
            <person name="Nowrousian M."/>
        </authorList>
    </citation>
    <scope>NUCLEOTIDE SEQUENCE [LARGE SCALE GENOMIC DNA]</scope>
    <source>
        <strain evidence="1 2">CBS 389.68</strain>
    </source>
</reference>
<evidence type="ECO:0000313" key="2">
    <source>
        <dbReference type="Proteomes" id="UP000298138"/>
    </source>
</evidence>
<protein>
    <submittedName>
        <fullName evidence="1">Uncharacterized protein</fullName>
    </submittedName>
</protein>
<dbReference type="AlphaFoldDB" id="A0A4S2MM93"/>
<evidence type="ECO:0000313" key="1">
    <source>
        <dbReference type="EMBL" id="TGZ78113.1"/>
    </source>
</evidence>
<accession>A0A4S2MM93</accession>
<dbReference type="InParanoid" id="A0A4S2MM93"/>
<dbReference type="EMBL" id="ML220145">
    <property type="protein sequence ID" value="TGZ78113.1"/>
    <property type="molecule type" value="Genomic_DNA"/>
</dbReference>
<name>A0A4S2MM93_9PEZI</name>
<sequence>MNTSLLPSEYRYYPRPFLDPHQSTPYDSTSISLQPPHHFTLTDPAHSHQISLGLLQLFKTPFIPSNPFPINLSTPLSPPPYLPPIHLYPPLSTKKTPPAAAIQHIRNRHRRERRHNHPPATILPQLHFPIVTTTLLTPLAARATYPCRRRLVFELGFGRYW</sequence>
<dbReference type="Proteomes" id="UP000298138">
    <property type="component" value="Unassembled WGS sequence"/>
</dbReference>